<dbReference type="Proteomes" id="UP000067738">
    <property type="component" value="Chromosome"/>
</dbReference>
<reference evidence="4 5" key="1">
    <citation type="submission" date="2015-04" db="EMBL/GenBank/DDBJ databases">
        <title>The complete genome sequence of the rumen methanogen Methanobrevibacter millerae SM9.</title>
        <authorList>
            <person name="Leahy S.C."/>
            <person name="Kelly W.J."/>
            <person name="Pacheco D.M."/>
            <person name="Li D."/>
            <person name="Altermann E."/>
            <person name="Attwood G.T."/>
        </authorList>
    </citation>
    <scope>NUCLEOTIDE SEQUENCE [LARGE SCALE GENOMIC DNA]</scope>
    <source>
        <strain evidence="4 5">SM9</strain>
    </source>
</reference>
<dbReference type="InterPro" id="IPR023370">
    <property type="entry name" value="TrmO-like_N"/>
</dbReference>
<dbReference type="EMBL" id="CP011266">
    <property type="protein sequence ID" value="ALT68703.1"/>
    <property type="molecule type" value="Genomic_DNA"/>
</dbReference>
<comment type="similarity">
    <text evidence="2">Belongs to the tRNA methyltransferase O family.</text>
</comment>
<evidence type="ECO:0000313" key="5">
    <source>
        <dbReference type="Proteomes" id="UP000067738"/>
    </source>
</evidence>
<dbReference type="InterPro" id="IPR036413">
    <property type="entry name" value="YaeB-like_sf"/>
</dbReference>
<dbReference type="InterPro" id="IPR023368">
    <property type="entry name" value="UPF0066_cons_site"/>
</dbReference>
<proteinExistence type="inferred from homology"/>
<dbReference type="AlphaFoldDB" id="A0A0U3CSS0"/>
<accession>A0A0U3CSS0</accession>
<dbReference type="PANTHER" id="PTHR12818:SF0">
    <property type="entry name" value="TRNA (ADENINE(37)-N6)-METHYLTRANSFERASE"/>
    <property type="match status" value="1"/>
</dbReference>
<dbReference type="Pfam" id="PF01980">
    <property type="entry name" value="TrmO_N"/>
    <property type="match status" value="1"/>
</dbReference>
<keyword evidence="5" id="KW-1185">Reference proteome</keyword>
<evidence type="ECO:0000259" key="3">
    <source>
        <dbReference type="PROSITE" id="PS51668"/>
    </source>
</evidence>
<evidence type="ECO:0000313" key="4">
    <source>
        <dbReference type="EMBL" id="ALT68703.1"/>
    </source>
</evidence>
<dbReference type="PANTHER" id="PTHR12818">
    <property type="entry name" value="TRNA (ADENINE(37)-N6)-METHYLTRANSFERASE"/>
    <property type="match status" value="1"/>
</dbReference>
<gene>
    <name evidence="4" type="ORF">sm9_0914</name>
</gene>
<evidence type="ECO:0000256" key="2">
    <source>
        <dbReference type="ARBA" id="ARBA00033753"/>
    </source>
</evidence>
<protein>
    <recommendedName>
        <fullName evidence="3">TsaA-like domain-containing protein</fullName>
    </recommendedName>
</protein>
<dbReference type="PATRIC" id="fig|230361.4.peg.942"/>
<dbReference type="Gene3D" id="2.40.30.70">
    <property type="entry name" value="YaeB-like"/>
    <property type="match status" value="1"/>
</dbReference>
<sequence>MDKNKNMKIELESIGTIHTEFTEIEGMPIQPTGAKGIKGKLIIKDKYADGLKDLEDFSHINILYLLHKVNGYSLEVKPFMDNNTHGVFATRSPKRPNRIGSSVVKIDKIEGNTVYISNIDVLDETPLLDIKPYVPQLYEDTIDELKIGWFENNHKKAKSQKSDDRFK</sequence>
<dbReference type="CDD" id="cd09281">
    <property type="entry name" value="UPF0066"/>
    <property type="match status" value="1"/>
</dbReference>
<dbReference type="PROSITE" id="PS01318">
    <property type="entry name" value="TSAA_1"/>
    <property type="match status" value="1"/>
</dbReference>
<organism evidence="4 5">
    <name type="scientific">Methanobrevibacter millerae</name>
    <dbReference type="NCBI Taxonomy" id="230361"/>
    <lineage>
        <taxon>Archaea</taxon>
        <taxon>Methanobacteriati</taxon>
        <taxon>Methanobacteriota</taxon>
        <taxon>Methanomada group</taxon>
        <taxon>Methanobacteria</taxon>
        <taxon>Methanobacteriales</taxon>
        <taxon>Methanobacteriaceae</taxon>
        <taxon>Methanobrevibacter</taxon>
    </lineage>
</organism>
<dbReference type="NCBIfam" id="TIGR00104">
    <property type="entry name" value="tRNA_TsaA"/>
    <property type="match status" value="1"/>
</dbReference>
<dbReference type="KEGG" id="mmil:sm9_0914"/>
<dbReference type="SUPFAM" id="SSF118196">
    <property type="entry name" value="YaeB-like"/>
    <property type="match status" value="1"/>
</dbReference>
<evidence type="ECO:0000256" key="1">
    <source>
        <dbReference type="ARBA" id="ARBA00022691"/>
    </source>
</evidence>
<keyword evidence="1" id="KW-0949">S-adenosyl-L-methionine</keyword>
<feature type="domain" description="TsaA-like" evidence="3">
    <location>
        <begin position="11"/>
        <end position="142"/>
    </location>
</feature>
<dbReference type="PROSITE" id="PS51668">
    <property type="entry name" value="TSAA_2"/>
    <property type="match status" value="1"/>
</dbReference>
<dbReference type="InterPro" id="IPR036414">
    <property type="entry name" value="YaeB_N_sf"/>
</dbReference>
<dbReference type="InterPro" id="IPR040372">
    <property type="entry name" value="YaeB-like"/>
</dbReference>
<name>A0A0U3CSS0_9EURY</name>